<proteinExistence type="predicted"/>
<dbReference type="STRING" id="1391627.SAMN05216464_1156"/>
<dbReference type="AlphaFoldDB" id="A0A1G7JJA5"/>
<name>A0A1G7JJA5_9SPHI</name>
<reference evidence="1 2" key="1">
    <citation type="submission" date="2016-10" db="EMBL/GenBank/DDBJ databases">
        <authorList>
            <person name="de Groot N.N."/>
        </authorList>
    </citation>
    <scope>NUCLEOTIDE SEQUENCE [LARGE SCALE GENOMIC DNA]</scope>
    <source>
        <strain evidence="1 2">47C3B</strain>
    </source>
</reference>
<gene>
    <name evidence="1" type="ORF">SAMN05216464_1156</name>
</gene>
<protein>
    <submittedName>
        <fullName evidence="1">Uncharacterized protein</fullName>
    </submittedName>
</protein>
<evidence type="ECO:0000313" key="2">
    <source>
        <dbReference type="Proteomes" id="UP000199072"/>
    </source>
</evidence>
<sequence>MMIIQNKTILVIEATGSQGTGIVNSVIGTKYFYVKAATLNLHMFKSLLTNG</sequence>
<dbReference type="EMBL" id="FNAI01000015">
    <property type="protein sequence ID" value="SDF25027.1"/>
    <property type="molecule type" value="Genomic_DNA"/>
</dbReference>
<keyword evidence="2" id="KW-1185">Reference proteome</keyword>
<dbReference type="Proteomes" id="UP000199072">
    <property type="component" value="Unassembled WGS sequence"/>
</dbReference>
<organism evidence="1 2">
    <name type="scientific">Mucilaginibacter pineti</name>
    <dbReference type="NCBI Taxonomy" id="1391627"/>
    <lineage>
        <taxon>Bacteria</taxon>
        <taxon>Pseudomonadati</taxon>
        <taxon>Bacteroidota</taxon>
        <taxon>Sphingobacteriia</taxon>
        <taxon>Sphingobacteriales</taxon>
        <taxon>Sphingobacteriaceae</taxon>
        <taxon>Mucilaginibacter</taxon>
    </lineage>
</organism>
<accession>A0A1G7JJA5</accession>
<evidence type="ECO:0000313" key="1">
    <source>
        <dbReference type="EMBL" id="SDF25027.1"/>
    </source>
</evidence>